<accession>A0ABQ7R0Y4</accession>
<feature type="transmembrane region" description="Helical" evidence="10">
    <location>
        <begin position="90"/>
        <end position="109"/>
    </location>
</feature>
<organism evidence="11 12">
    <name type="scientific">Plutella xylostella</name>
    <name type="common">Diamondback moth</name>
    <name type="synonym">Plutella maculipennis</name>
    <dbReference type="NCBI Taxonomy" id="51655"/>
    <lineage>
        <taxon>Eukaryota</taxon>
        <taxon>Metazoa</taxon>
        <taxon>Ecdysozoa</taxon>
        <taxon>Arthropoda</taxon>
        <taxon>Hexapoda</taxon>
        <taxon>Insecta</taxon>
        <taxon>Pterygota</taxon>
        <taxon>Neoptera</taxon>
        <taxon>Endopterygota</taxon>
        <taxon>Lepidoptera</taxon>
        <taxon>Glossata</taxon>
        <taxon>Ditrysia</taxon>
        <taxon>Yponomeutoidea</taxon>
        <taxon>Plutellidae</taxon>
        <taxon>Plutella</taxon>
    </lineage>
</organism>
<evidence type="ECO:0008006" key="13">
    <source>
        <dbReference type="Google" id="ProtNLM"/>
    </source>
</evidence>
<feature type="transmembrane region" description="Helical" evidence="10">
    <location>
        <begin position="29"/>
        <end position="48"/>
    </location>
</feature>
<evidence type="ECO:0000256" key="7">
    <source>
        <dbReference type="ARBA" id="ARBA00023136"/>
    </source>
</evidence>
<dbReference type="PANTHER" id="PTHR21137">
    <property type="entry name" value="ODORANT RECEPTOR"/>
    <property type="match status" value="1"/>
</dbReference>
<reference evidence="11 12" key="1">
    <citation type="submission" date="2021-06" db="EMBL/GenBank/DDBJ databases">
        <title>A haploid diamondback moth (Plutella xylostella L.) genome assembly resolves 31 chromosomes and identifies a diamide resistance mutation.</title>
        <authorList>
            <person name="Ward C.M."/>
            <person name="Perry K.D."/>
            <person name="Baker G."/>
            <person name="Powis K."/>
            <person name="Heckel D.G."/>
            <person name="Baxter S.W."/>
        </authorList>
    </citation>
    <scope>NUCLEOTIDE SEQUENCE [LARGE SCALE GENOMIC DNA]</scope>
    <source>
        <strain evidence="11 12">LV</strain>
        <tissue evidence="11">Single pupa</tissue>
    </source>
</reference>
<proteinExistence type="predicted"/>
<evidence type="ECO:0000256" key="8">
    <source>
        <dbReference type="ARBA" id="ARBA00023170"/>
    </source>
</evidence>
<gene>
    <name evidence="11" type="ORF">JYU34_003801</name>
</gene>
<keyword evidence="8" id="KW-0675">Receptor</keyword>
<evidence type="ECO:0000313" key="12">
    <source>
        <dbReference type="Proteomes" id="UP000823941"/>
    </source>
</evidence>
<dbReference type="InterPro" id="IPR004117">
    <property type="entry name" value="7tm6_olfct_rcpt"/>
</dbReference>
<evidence type="ECO:0000256" key="2">
    <source>
        <dbReference type="ARBA" id="ARBA00022475"/>
    </source>
</evidence>
<evidence type="ECO:0000256" key="10">
    <source>
        <dbReference type="SAM" id="Phobius"/>
    </source>
</evidence>
<keyword evidence="5" id="KW-0552">Olfaction</keyword>
<evidence type="ECO:0000256" key="1">
    <source>
        <dbReference type="ARBA" id="ARBA00004651"/>
    </source>
</evidence>
<keyword evidence="9" id="KW-0807">Transducer</keyword>
<name>A0ABQ7R0Y4_PLUXY</name>
<dbReference type="EMBL" id="JAHIBW010000005">
    <property type="protein sequence ID" value="KAG7310955.1"/>
    <property type="molecule type" value="Genomic_DNA"/>
</dbReference>
<keyword evidence="3" id="KW-0716">Sensory transduction</keyword>
<keyword evidence="6 10" id="KW-1133">Transmembrane helix</keyword>
<dbReference type="Proteomes" id="UP000823941">
    <property type="component" value="Chromosome 5"/>
</dbReference>
<sequence length="129" mass="14607">MFVQFGIGAASNCVTLAALLLPLPTYEQIFIVFYGSVMAIEIFMPGYLGSQLRHESEQVIRAVYQSDWIDRSETFKRTLKLLVERAQKPVIMTAYSIISLSLSTFISIMKTAYSSYTLLRAVHTRNNVD</sequence>
<evidence type="ECO:0000313" key="11">
    <source>
        <dbReference type="EMBL" id="KAG7310955.1"/>
    </source>
</evidence>
<keyword evidence="7 10" id="KW-0472">Membrane</keyword>
<comment type="subcellular location">
    <subcellularLocation>
        <location evidence="1">Cell membrane</location>
        <topology evidence="1">Multi-pass membrane protein</topology>
    </subcellularLocation>
</comment>
<evidence type="ECO:0000256" key="5">
    <source>
        <dbReference type="ARBA" id="ARBA00022725"/>
    </source>
</evidence>
<dbReference type="Pfam" id="PF02949">
    <property type="entry name" value="7tm_6"/>
    <property type="match status" value="1"/>
</dbReference>
<dbReference type="PANTHER" id="PTHR21137:SF35">
    <property type="entry name" value="ODORANT RECEPTOR 19A-RELATED"/>
    <property type="match status" value="1"/>
</dbReference>
<evidence type="ECO:0000256" key="3">
    <source>
        <dbReference type="ARBA" id="ARBA00022606"/>
    </source>
</evidence>
<evidence type="ECO:0000256" key="6">
    <source>
        <dbReference type="ARBA" id="ARBA00022989"/>
    </source>
</evidence>
<protein>
    <recommendedName>
        <fullName evidence="13">Odorant receptor</fullName>
    </recommendedName>
</protein>
<evidence type="ECO:0000256" key="9">
    <source>
        <dbReference type="ARBA" id="ARBA00023224"/>
    </source>
</evidence>
<keyword evidence="12" id="KW-1185">Reference proteome</keyword>
<keyword evidence="2" id="KW-1003">Cell membrane</keyword>
<keyword evidence="4 10" id="KW-0812">Transmembrane</keyword>
<comment type="caution">
    <text evidence="11">The sequence shown here is derived from an EMBL/GenBank/DDBJ whole genome shotgun (WGS) entry which is preliminary data.</text>
</comment>
<evidence type="ECO:0000256" key="4">
    <source>
        <dbReference type="ARBA" id="ARBA00022692"/>
    </source>
</evidence>